<dbReference type="InterPro" id="IPR036291">
    <property type="entry name" value="NAD(P)-bd_dom_sf"/>
</dbReference>
<accession>A0A9X0B6C1</accession>
<reference evidence="2" key="2">
    <citation type="journal article" date="2023" name="IMA Fungus">
        <title>Comparative genomic study of the Penicillium genus elucidates a diverse pangenome and 15 lateral gene transfer events.</title>
        <authorList>
            <person name="Petersen C."/>
            <person name="Sorensen T."/>
            <person name="Nielsen M.R."/>
            <person name="Sondergaard T.E."/>
            <person name="Sorensen J.L."/>
            <person name="Fitzpatrick D.A."/>
            <person name="Frisvad J.C."/>
            <person name="Nielsen K.L."/>
        </authorList>
    </citation>
    <scope>NUCLEOTIDE SEQUENCE</scope>
    <source>
        <strain evidence="2">IBT 29864</strain>
    </source>
</reference>
<name>A0A9X0B6C1_9EURO</name>
<dbReference type="Gene3D" id="3.40.50.720">
    <property type="entry name" value="NAD(P)-binding Rossmann-like Domain"/>
    <property type="match status" value="1"/>
</dbReference>
<feature type="domain" description="Enoyl reductase (ER)" evidence="1">
    <location>
        <begin position="32"/>
        <end position="323"/>
    </location>
</feature>
<protein>
    <submittedName>
        <fullName evidence="2">Reticulon-4-interacting protein 1</fullName>
    </submittedName>
</protein>
<dbReference type="GeneID" id="81432954"/>
<dbReference type="PANTHER" id="PTHR44013">
    <property type="entry name" value="ZINC-TYPE ALCOHOL DEHYDROGENASE-LIKE PROTEIN C16A3.02C"/>
    <property type="match status" value="1"/>
</dbReference>
<dbReference type="Gene3D" id="3.90.180.10">
    <property type="entry name" value="Medium-chain alcohol dehydrogenases, catalytic domain"/>
    <property type="match status" value="1"/>
</dbReference>
<dbReference type="CDD" id="cd08267">
    <property type="entry name" value="MDR1"/>
    <property type="match status" value="1"/>
</dbReference>
<dbReference type="RefSeq" id="XP_056560506.1">
    <property type="nucleotide sequence ID" value="XM_056693777.1"/>
</dbReference>
<comment type="caution">
    <text evidence="2">The sequence shown here is derived from an EMBL/GenBank/DDBJ whole genome shotgun (WGS) entry which is preliminary data.</text>
</comment>
<organism evidence="2 3">
    <name type="scientific">Penicillium cataractarum</name>
    <dbReference type="NCBI Taxonomy" id="2100454"/>
    <lineage>
        <taxon>Eukaryota</taxon>
        <taxon>Fungi</taxon>
        <taxon>Dikarya</taxon>
        <taxon>Ascomycota</taxon>
        <taxon>Pezizomycotina</taxon>
        <taxon>Eurotiomycetes</taxon>
        <taxon>Eurotiomycetidae</taxon>
        <taxon>Eurotiales</taxon>
        <taxon>Aspergillaceae</taxon>
        <taxon>Penicillium</taxon>
    </lineage>
</organism>
<dbReference type="PANTHER" id="PTHR44013:SF1">
    <property type="entry name" value="ZINC-TYPE ALCOHOL DEHYDROGENASE-LIKE PROTEIN C16A3.02C"/>
    <property type="match status" value="1"/>
</dbReference>
<dbReference type="SMART" id="SM00829">
    <property type="entry name" value="PKS_ER"/>
    <property type="match status" value="1"/>
</dbReference>
<gene>
    <name evidence="2" type="ORF">N7496_000846</name>
</gene>
<dbReference type="EMBL" id="JAPZBS010000001">
    <property type="protein sequence ID" value="KAJ5389778.1"/>
    <property type="molecule type" value="Genomic_DNA"/>
</dbReference>
<dbReference type="InterPro" id="IPR013154">
    <property type="entry name" value="ADH-like_N"/>
</dbReference>
<dbReference type="InterPro" id="IPR052733">
    <property type="entry name" value="Chloroplast_QOR"/>
</dbReference>
<evidence type="ECO:0000259" key="1">
    <source>
        <dbReference type="SMART" id="SM00829"/>
    </source>
</evidence>
<sequence>MIYLPLLVFRHVKPTFAMSETMKAWQYVSPGGTISTHIALATTSKPLPSSLKGSDILVKVAAAAINPADYKFPQIGFLSRTILCYPMKLGMDGSGTVSAVGPDADVAIGDHVTFHIDLRDSTAGALSEYIVAKKEGYAHISRTTDLIQAASLGTAALTAYQTIQPNVERGDSVFINGGAGGVGTFAIQMGKILGCYVTTTCSGAKAEILKGLGADEVIDYRTQDVVETLKSSGRKYNLVLDRLIDYGQECGEGAVFAEMVGGGARHRVQTYLTYNSREDLAQIAAWLDEGKLRGVIDKVFEFGDVVEAFEYLKTGRTTGKIVIHVP</sequence>
<keyword evidence="3" id="KW-1185">Reference proteome</keyword>
<evidence type="ECO:0000313" key="2">
    <source>
        <dbReference type="EMBL" id="KAJ5389778.1"/>
    </source>
</evidence>
<dbReference type="OrthoDB" id="201656at2759"/>
<dbReference type="InterPro" id="IPR011032">
    <property type="entry name" value="GroES-like_sf"/>
</dbReference>
<dbReference type="GO" id="GO:0016491">
    <property type="term" value="F:oxidoreductase activity"/>
    <property type="evidence" value="ECO:0007669"/>
    <property type="project" value="InterPro"/>
</dbReference>
<dbReference type="Pfam" id="PF13602">
    <property type="entry name" value="ADH_zinc_N_2"/>
    <property type="match status" value="1"/>
</dbReference>
<reference evidence="2" key="1">
    <citation type="submission" date="2022-11" db="EMBL/GenBank/DDBJ databases">
        <authorList>
            <person name="Petersen C."/>
        </authorList>
    </citation>
    <scope>NUCLEOTIDE SEQUENCE</scope>
    <source>
        <strain evidence="2">IBT 29864</strain>
    </source>
</reference>
<dbReference type="SUPFAM" id="SSF50129">
    <property type="entry name" value="GroES-like"/>
    <property type="match status" value="1"/>
</dbReference>
<dbReference type="AlphaFoldDB" id="A0A9X0B6C1"/>
<dbReference type="Proteomes" id="UP001147782">
    <property type="component" value="Unassembled WGS sequence"/>
</dbReference>
<evidence type="ECO:0000313" key="3">
    <source>
        <dbReference type="Proteomes" id="UP001147782"/>
    </source>
</evidence>
<dbReference type="SUPFAM" id="SSF51735">
    <property type="entry name" value="NAD(P)-binding Rossmann-fold domains"/>
    <property type="match status" value="1"/>
</dbReference>
<proteinExistence type="predicted"/>
<dbReference type="Pfam" id="PF08240">
    <property type="entry name" value="ADH_N"/>
    <property type="match status" value="1"/>
</dbReference>
<dbReference type="InterPro" id="IPR020843">
    <property type="entry name" value="ER"/>
</dbReference>